<comment type="caution">
    <text evidence="1">The sequence shown here is derived from an EMBL/GenBank/DDBJ whole genome shotgun (WGS) entry which is preliminary data.</text>
</comment>
<reference evidence="1" key="1">
    <citation type="submission" date="2020-08" db="EMBL/GenBank/DDBJ databases">
        <title>Multicomponent nature underlies the extraordinary mechanical properties of spider dragline silk.</title>
        <authorList>
            <person name="Kono N."/>
            <person name="Nakamura H."/>
            <person name="Mori M."/>
            <person name="Yoshida Y."/>
            <person name="Ohtoshi R."/>
            <person name="Malay A.D."/>
            <person name="Moran D.A.P."/>
            <person name="Tomita M."/>
            <person name="Numata K."/>
            <person name="Arakawa K."/>
        </authorList>
    </citation>
    <scope>NUCLEOTIDE SEQUENCE</scope>
</reference>
<proteinExistence type="predicted"/>
<organism evidence="1 2">
    <name type="scientific">Nephila pilipes</name>
    <name type="common">Giant wood spider</name>
    <name type="synonym">Nephila maculata</name>
    <dbReference type="NCBI Taxonomy" id="299642"/>
    <lineage>
        <taxon>Eukaryota</taxon>
        <taxon>Metazoa</taxon>
        <taxon>Ecdysozoa</taxon>
        <taxon>Arthropoda</taxon>
        <taxon>Chelicerata</taxon>
        <taxon>Arachnida</taxon>
        <taxon>Araneae</taxon>
        <taxon>Araneomorphae</taxon>
        <taxon>Entelegynae</taxon>
        <taxon>Araneoidea</taxon>
        <taxon>Nephilidae</taxon>
        <taxon>Nephila</taxon>
    </lineage>
</organism>
<dbReference type="EMBL" id="BMAW01010863">
    <property type="protein sequence ID" value="GFT20860.1"/>
    <property type="molecule type" value="Genomic_DNA"/>
</dbReference>
<protein>
    <submittedName>
        <fullName evidence="1">Uncharacterized protein</fullName>
    </submittedName>
</protein>
<evidence type="ECO:0000313" key="1">
    <source>
        <dbReference type="EMBL" id="GFT20860.1"/>
    </source>
</evidence>
<evidence type="ECO:0000313" key="2">
    <source>
        <dbReference type="Proteomes" id="UP000887013"/>
    </source>
</evidence>
<sequence>MSRKKPESCKSSYWLLNYENGNHMAKCTCLQSPRRGKTHSTISVLGKSLSIFERVLIFPVGVHDYSYLFDEIQNKKPYYIKTDYTDQVLYNKRVIIRYEAHDRQNLQQAIMAQNLYHSHPSQRHGGTISAHTMLFDENDDLQLLFLAKTAPFSPHVNDKNHI</sequence>
<dbReference type="Proteomes" id="UP000887013">
    <property type="component" value="Unassembled WGS sequence"/>
</dbReference>
<accession>A0A8X6NKV3</accession>
<dbReference type="AlphaFoldDB" id="A0A8X6NKV3"/>
<name>A0A8X6NKV3_NEPPI</name>
<gene>
    <name evidence="1" type="ORF">NPIL_436071</name>
</gene>
<keyword evidence="2" id="KW-1185">Reference proteome</keyword>